<dbReference type="Pfam" id="PF00501">
    <property type="entry name" value="AMP-binding"/>
    <property type="match status" value="1"/>
</dbReference>
<accession>A0A010QQI9</accession>
<sequence>MATPRSFHSLENLSLADRVLFNQFSRGPSDVIPYQVVHHAFESIAAAHPDATAVRHYDGTTITYRELNRRANVLANELRGTYGLRKGDRVVLVYSRCIEMVVFILAVLKAGGQYVPLDGGIIPEDTLGYDIVDSNAPVVLCLPKFREKVLRSVPSERRDRVRVVDLDANSWLWTHGNNGHPGVIVKPEDGAYVIYTSGTTGRPKGVDVRHEGVTNTLLAEPSKLGIRVGKNVAQQLNVGFDMCAWEILGTMMNGGTLHIRGSGNDLWTDCLQRVDTVIATPSVVLKHMPRREDFPNIRTIAVGGEPCPLALAEQWAPYVKFWNVCGPTEISILNTAHLHKPGKTLSIGKPNPNTNVYVLDEDENPVKIGEPGVMWAGGPGVSRGYLNLPELTAQRYKVDKFAKDGRMMFNTGDLARWLEDGSLEPLGRKDDQVKISGFRVELDGVSRAIEKCPGVVKGCALKIDDRLWGFYSAPAPIDEAQLKTVVGEGQPFYAVPTVWKYLTVIELTPNGKVDKRALRDIAAGGAALTPPPLPLADIPTGMSTPQQSSSASSIKTAVSPTSEGGFTLVDSRTFTVVDSQQRNIDLEKTAAFVEEAAEKEEEEYELPSKKGFHGWRWIRHRGLNAYRKLFGVIFLSNLAVFVWMLYESRNSNFSLPLNHLATAVAANLLGAVLLRQDYVVNFIFWACSRVPTSMPLCIRRHFARVYHNGGVHSGCAVSATVWWVIFTGAATGNFIAPQSLYSVNLITLVLTYLILLLLVMILVMAYPSIRAKMHDQFEWTHRFAGWSALALVWAHVIATAASMSAEPLGPALAKTPALYLVALTSLSIALPWMRLRRVKVVPEPLSKHAVRLHFDFCTPGPCTSRGVRITDRPMVEWHAFAAIPEPSGKGFSIVVSKAGDWTKRIIENPPTSIWTRGTPASGVLAVAPLFKKMVLVATGSGIGPCLPVLMERRVPARVVWSTKNPLKTYGQGVMDLILKADPDALIWDTDERGRPDLVQLAYNVYKESGAECVAIISNGPTVNKFVYRMEARGIPAFGPIWDS</sequence>
<dbReference type="PANTHER" id="PTHR33927:SF5">
    <property type="entry name" value="ENZYME, PUTATIVE (AFU_ORTHOLOGUE AFUA_8G01222)-RELATED"/>
    <property type="match status" value="1"/>
</dbReference>
<protein>
    <submittedName>
        <fullName evidence="5">Amino acid adenylation domain-containing protein</fullName>
    </submittedName>
</protein>
<keyword evidence="3" id="KW-0812">Transmembrane</keyword>
<dbReference type="PANTHER" id="PTHR33927">
    <property type="entry name" value="TRANSMEMBRANE PROTEIN"/>
    <property type="match status" value="1"/>
</dbReference>
<dbReference type="InterPro" id="IPR052979">
    <property type="entry name" value="Adenylate-forming_domain"/>
</dbReference>
<keyword evidence="1" id="KW-0596">Phosphopantetheine</keyword>
<name>A0A010QQI9_9PEZI</name>
<dbReference type="InterPro" id="IPR000873">
    <property type="entry name" value="AMP-dep_synth/lig_dom"/>
</dbReference>
<evidence type="ECO:0000256" key="3">
    <source>
        <dbReference type="SAM" id="Phobius"/>
    </source>
</evidence>
<dbReference type="Gene3D" id="3.30.300.30">
    <property type="match status" value="1"/>
</dbReference>
<dbReference type="KEGG" id="cfj:CFIO01_01822"/>
<keyword evidence="6" id="KW-1185">Reference proteome</keyword>
<dbReference type="PROSITE" id="PS00455">
    <property type="entry name" value="AMP_BINDING"/>
    <property type="match status" value="1"/>
</dbReference>
<dbReference type="NCBIfam" id="TIGR01733">
    <property type="entry name" value="AA-adenyl-dom"/>
    <property type="match status" value="1"/>
</dbReference>
<evidence type="ECO:0000313" key="6">
    <source>
        <dbReference type="Proteomes" id="UP000020467"/>
    </source>
</evidence>
<dbReference type="InterPro" id="IPR020845">
    <property type="entry name" value="AMP-binding_CS"/>
</dbReference>
<keyword evidence="3" id="KW-0472">Membrane</keyword>
<gene>
    <name evidence="5" type="ORF">CFIO01_01822</name>
</gene>
<dbReference type="SUPFAM" id="SSF56801">
    <property type="entry name" value="Acetyl-CoA synthetase-like"/>
    <property type="match status" value="1"/>
</dbReference>
<dbReference type="AlphaFoldDB" id="A0A010QQI9"/>
<reference evidence="5 6" key="1">
    <citation type="submission" date="2014-02" db="EMBL/GenBank/DDBJ databases">
        <title>The genome sequence of Colletotrichum fioriniae PJ7.</title>
        <authorList>
            <person name="Baroncelli R."/>
            <person name="Thon M.R."/>
        </authorList>
    </citation>
    <scope>NUCLEOTIDE SEQUENCE [LARGE SCALE GENOMIC DNA]</scope>
    <source>
        <strain evidence="5 6">PJ7</strain>
    </source>
</reference>
<feature type="domain" description="AMP-dependent synthetase/ligase" evidence="4">
    <location>
        <begin position="41"/>
        <end position="386"/>
    </location>
</feature>
<feature type="transmembrane region" description="Helical" evidence="3">
    <location>
        <begin position="710"/>
        <end position="735"/>
    </location>
</feature>
<feature type="transmembrane region" description="Helical" evidence="3">
    <location>
        <begin position="817"/>
        <end position="835"/>
    </location>
</feature>
<dbReference type="STRING" id="1445577.A0A010QQI9"/>
<feature type="transmembrane region" description="Helical" evidence="3">
    <location>
        <begin position="629"/>
        <end position="646"/>
    </location>
</feature>
<dbReference type="InterPro" id="IPR045851">
    <property type="entry name" value="AMP-bd_C_sf"/>
</dbReference>
<organism evidence="5 6">
    <name type="scientific">Colletotrichum fioriniae PJ7</name>
    <dbReference type="NCBI Taxonomy" id="1445577"/>
    <lineage>
        <taxon>Eukaryota</taxon>
        <taxon>Fungi</taxon>
        <taxon>Dikarya</taxon>
        <taxon>Ascomycota</taxon>
        <taxon>Pezizomycotina</taxon>
        <taxon>Sordariomycetes</taxon>
        <taxon>Hypocreomycetidae</taxon>
        <taxon>Glomerellales</taxon>
        <taxon>Glomerellaceae</taxon>
        <taxon>Colletotrichum</taxon>
        <taxon>Colletotrichum acutatum species complex</taxon>
    </lineage>
</organism>
<dbReference type="InterPro" id="IPR042099">
    <property type="entry name" value="ANL_N_sf"/>
</dbReference>
<evidence type="ECO:0000256" key="2">
    <source>
        <dbReference type="ARBA" id="ARBA00022553"/>
    </source>
</evidence>
<feature type="transmembrane region" description="Helical" evidence="3">
    <location>
        <begin position="741"/>
        <end position="763"/>
    </location>
</feature>
<evidence type="ECO:0000259" key="4">
    <source>
        <dbReference type="Pfam" id="PF00501"/>
    </source>
</evidence>
<evidence type="ECO:0000256" key="1">
    <source>
        <dbReference type="ARBA" id="ARBA00022450"/>
    </source>
</evidence>
<dbReference type="eggNOG" id="KOG1178">
    <property type="taxonomic scope" value="Eukaryota"/>
</dbReference>
<dbReference type="HOGENOM" id="CLU_005562_2_0_1"/>
<keyword evidence="3" id="KW-1133">Transmembrane helix</keyword>
<dbReference type="EMBL" id="JARH01000321">
    <property type="protein sequence ID" value="EXF82362.1"/>
    <property type="molecule type" value="Genomic_DNA"/>
</dbReference>
<dbReference type="Gene3D" id="3.40.50.12780">
    <property type="entry name" value="N-terminal domain of ligase-like"/>
    <property type="match status" value="1"/>
</dbReference>
<comment type="caution">
    <text evidence="5">The sequence shown here is derived from an EMBL/GenBank/DDBJ whole genome shotgun (WGS) entry which is preliminary data.</text>
</comment>
<dbReference type="Proteomes" id="UP000020467">
    <property type="component" value="Unassembled WGS sequence"/>
</dbReference>
<feature type="transmembrane region" description="Helical" evidence="3">
    <location>
        <begin position="783"/>
        <end position="805"/>
    </location>
</feature>
<dbReference type="OrthoDB" id="3142841at2759"/>
<keyword evidence="2" id="KW-0597">Phosphoprotein</keyword>
<dbReference type="InterPro" id="IPR010071">
    <property type="entry name" value="AA_adenyl_dom"/>
</dbReference>
<evidence type="ECO:0000313" key="5">
    <source>
        <dbReference type="EMBL" id="EXF82362.1"/>
    </source>
</evidence>
<proteinExistence type="predicted"/>